<evidence type="ECO:0000256" key="3">
    <source>
        <dbReference type="ARBA" id="ARBA00022578"/>
    </source>
</evidence>
<evidence type="ECO:0000259" key="7">
    <source>
        <dbReference type="Pfam" id="PF07282"/>
    </source>
</evidence>
<feature type="domain" description="Probable transposase IS891/IS1136/IS1341" evidence="6">
    <location>
        <begin position="183"/>
        <end position="269"/>
    </location>
</feature>
<dbReference type="InterPro" id="IPR001959">
    <property type="entry name" value="Transposase"/>
</dbReference>
<dbReference type="InterPro" id="IPR010095">
    <property type="entry name" value="Cas12f1-like_TNB"/>
</dbReference>
<evidence type="ECO:0000256" key="5">
    <source>
        <dbReference type="ARBA" id="ARBA00023172"/>
    </source>
</evidence>
<dbReference type="Pfam" id="PF01385">
    <property type="entry name" value="OrfB_IS605"/>
    <property type="match status" value="1"/>
</dbReference>
<dbReference type="Proteomes" id="UP000649573">
    <property type="component" value="Unassembled WGS sequence"/>
</dbReference>
<gene>
    <name evidence="8" type="ORF">GCM10010178_22070</name>
</gene>
<keyword evidence="5" id="KW-0233">DNA recombination</keyword>
<evidence type="ECO:0000256" key="4">
    <source>
        <dbReference type="ARBA" id="ARBA00023125"/>
    </source>
</evidence>
<dbReference type="NCBIfam" id="NF040570">
    <property type="entry name" value="guided_TnpB"/>
    <property type="match status" value="1"/>
</dbReference>
<organism evidence="8 9">
    <name type="scientific">Lentzea flava</name>
    <dbReference type="NCBI Taxonomy" id="103732"/>
    <lineage>
        <taxon>Bacteria</taxon>
        <taxon>Bacillati</taxon>
        <taxon>Actinomycetota</taxon>
        <taxon>Actinomycetes</taxon>
        <taxon>Pseudonocardiales</taxon>
        <taxon>Pseudonocardiaceae</taxon>
        <taxon>Lentzea</taxon>
    </lineage>
</organism>
<comment type="similarity">
    <text evidence="1">In the C-terminal section; belongs to the transposase 35 family.</text>
</comment>
<reference evidence="9" key="1">
    <citation type="journal article" date="2019" name="Int. J. Syst. Evol. Microbiol.">
        <title>The Global Catalogue of Microorganisms (GCM) 10K type strain sequencing project: providing services to taxonomists for standard genome sequencing and annotation.</title>
        <authorList>
            <consortium name="The Broad Institute Genomics Platform"/>
            <consortium name="The Broad Institute Genome Sequencing Center for Infectious Disease"/>
            <person name="Wu L."/>
            <person name="Ma J."/>
        </authorList>
    </citation>
    <scope>NUCLEOTIDE SEQUENCE [LARGE SCALE GENOMIC DNA]</scope>
    <source>
        <strain evidence="9">JCM 3296</strain>
    </source>
</reference>
<evidence type="ECO:0000256" key="2">
    <source>
        <dbReference type="ARBA" id="ARBA00011044"/>
    </source>
</evidence>
<keyword evidence="4" id="KW-0238">DNA-binding</keyword>
<dbReference type="EMBL" id="BMRE01000006">
    <property type="protein sequence ID" value="GGU29427.1"/>
    <property type="molecule type" value="Genomic_DNA"/>
</dbReference>
<keyword evidence="9" id="KW-1185">Reference proteome</keyword>
<comment type="similarity">
    <text evidence="2">In the N-terminal section; belongs to the transposase 2 family.</text>
</comment>
<sequence>MFYLGSVKIVVQVRLLPSAEQATALTATLRACNAAADRASRVAFEQNVHSRNDLQKLVYGEMRSSGLGAQAAVRTVKKVVDAYSSVRASVRTGNPHGVRQVNARSKPIRFREYAAQPFDDRMLSWQYNAGTVSIWTVVGRLKGIRFAAHSHQLATLVSHRQGESDLVLRDGKWLLIATCDVPEPTMVEPRDWIGVDRGIVNLATTSDGQNFQGRRLQRYRRWHARKRAELKVKRTKSATRRLHRRGRREHRHATNVNHTIAKKLVAVAQRTGRGIALEDLGGIRDRVRPRRDQRATHSSWPFHQLGAFIEYKARRAGVRVIVVDARHTSQMCPRCGHTARNNRRDRDRFRCRRCGLAGPADHVAGINVRNRARSAWVPVNVPEPSA</sequence>
<dbReference type="NCBIfam" id="TIGR01766">
    <property type="entry name" value="IS200/IS605 family accessory protein TnpB-like domain"/>
    <property type="match status" value="1"/>
</dbReference>
<protein>
    <submittedName>
        <fullName evidence="8">Transposase</fullName>
    </submittedName>
</protein>
<evidence type="ECO:0000313" key="9">
    <source>
        <dbReference type="Proteomes" id="UP000649573"/>
    </source>
</evidence>
<dbReference type="PANTHER" id="PTHR30405:SF11">
    <property type="entry name" value="RNA-GUIDED DNA ENDONUCLEASE RV2885C-RELATED"/>
    <property type="match status" value="1"/>
</dbReference>
<dbReference type="InterPro" id="IPR051399">
    <property type="entry name" value="RNA-guided_DNA_endo/Transpos"/>
</dbReference>
<dbReference type="Pfam" id="PF07282">
    <property type="entry name" value="Cas12f1-like_TNB"/>
    <property type="match status" value="1"/>
</dbReference>
<proteinExistence type="inferred from homology"/>
<accession>A0ABQ2UFR6</accession>
<evidence type="ECO:0000259" key="6">
    <source>
        <dbReference type="Pfam" id="PF01385"/>
    </source>
</evidence>
<name>A0ABQ2UFR6_9PSEU</name>
<evidence type="ECO:0000256" key="1">
    <source>
        <dbReference type="ARBA" id="ARBA00008761"/>
    </source>
</evidence>
<feature type="domain" description="Cas12f1-like TNB" evidence="7">
    <location>
        <begin position="302"/>
        <end position="368"/>
    </location>
</feature>
<comment type="caution">
    <text evidence="8">The sequence shown here is derived from an EMBL/GenBank/DDBJ whole genome shotgun (WGS) entry which is preliminary data.</text>
</comment>
<keyword evidence="3" id="KW-0815">Transposition</keyword>
<dbReference type="PANTHER" id="PTHR30405">
    <property type="entry name" value="TRANSPOSASE"/>
    <property type="match status" value="1"/>
</dbReference>
<evidence type="ECO:0000313" key="8">
    <source>
        <dbReference type="EMBL" id="GGU29427.1"/>
    </source>
</evidence>